<dbReference type="EMBL" id="SJZI01000042">
    <property type="protein sequence ID" value="TCJ14030.1"/>
    <property type="molecule type" value="Genomic_DNA"/>
</dbReference>
<comment type="cofactor">
    <cofactor evidence="1">
        <name>pyruvate</name>
        <dbReference type="ChEBI" id="CHEBI:15361"/>
    </cofactor>
</comment>
<proteinExistence type="inferred from homology"/>
<organism evidence="9 10">
    <name type="scientific">Flaviaesturariibacter flavus</name>
    <dbReference type="NCBI Taxonomy" id="2502780"/>
    <lineage>
        <taxon>Bacteria</taxon>
        <taxon>Pseudomonadati</taxon>
        <taxon>Bacteroidota</taxon>
        <taxon>Chitinophagia</taxon>
        <taxon>Chitinophagales</taxon>
        <taxon>Chitinophagaceae</taxon>
        <taxon>Flaviaestuariibacter</taxon>
    </lineage>
</organism>
<dbReference type="RefSeq" id="WP_131448749.1">
    <property type="nucleotide sequence ID" value="NZ_SJZI01000042.1"/>
</dbReference>
<accession>A0A4R1BAQ2</accession>
<dbReference type="PANTHER" id="PTHR40438:SF1">
    <property type="entry name" value="PYRUVOYL-DEPENDENT ARGININE DECARBOXYLASE"/>
    <property type="match status" value="1"/>
</dbReference>
<dbReference type="Gene3D" id="3.50.20.10">
    <property type="entry name" value="Pyruvoyl-Dependent Histidine Decarboxylase, subunit B"/>
    <property type="match status" value="1"/>
</dbReference>
<keyword evidence="6" id="KW-0456">Lyase</keyword>
<protein>
    <recommendedName>
        <fullName evidence="4">Pyruvoyl-dependent arginine decarboxylase AaxB</fullName>
        <ecNumber evidence="3">4.1.1.19</ecNumber>
    </recommendedName>
</protein>
<dbReference type="AlphaFoldDB" id="A0A4R1BAQ2"/>
<dbReference type="PANTHER" id="PTHR40438">
    <property type="entry name" value="PYRUVOYL-DEPENDENT ARGININE DECARBOXYLASE"/>
    <property type="match status" value="1"/>
</dbReference>
<name>A0A4R1BAQ2_9BACT</name>
<dbReference type="Proteomes" id="UP000295334">
    <property type="component" value="Unassembled WGS sequence"/>
</dbReference>
<dbReference type="GO" id="GO:0008792">
    <property type="term" value="F:arginine decarboxylase activity"/>
    <property type="evidence" value="ECO:0007669"/>
    <property type="project" value="UniProtKB-EC"/>
</dbReference>
<evidence type="ECO:0000256" key="6">
    <source>
        <dbReference type="ARBA" id="ARBA00023239"/>
    </source>
</evidence>
<keyword evidence="10" id="KW-1185">Reference proteome</keyword>
<evidence type="ECO:0000256" key="2">
    <source>
        <dbReference type="ARBA" id="ARBA00008611"/>
    </source>
</evidence>
<evidence type="ECO:0000256" key="5">
    <source>
        <dbReference type="ARBA" id="ARBA00022793"/>
    </source>
</evidence>
<evidence type="ECO:0000256" key="3">
    <source>
        <dbReference type="ARBA" id="ARBA00012426"/>
    </source>
</evidence>
<evidence type="ECO:0000313" key="10">
    <source>
        <dbReference type="Proteomes" id="UP000295334"/>
    </source>
</evidence>
<dbReference type="InterPro" id="IPR002724">
    <property type="entry name" value="Pyruvoyl-dep_arg_deCO2ase"/>
</dbReference>
<evidence type="ECO:0000256" key="8">
    <source>
        <dbReference type="ARBA" id="ARBA00049309"/>
    </source>
</evidence>
<keyword evidence="5" id="KW-0210">Decarboxylase</keyword>
<dbReference type="Pfam" id="PF01862">
    <property type="entry name" value="PvlArgDC"/>
    <property type="match status" value="1"/>
</dbReference>
<dbReference type="InterPro" id="IPR016104">
    <property type="entry name" value="Pyr-dep_his/arg-deCO2ase"/>
</dbReference>
<comment type="caution">
    <text evidence="9">The sequence shown here is derived from an EMBL/GenBank/DDBJ whole genome shotgun (WGS) entry which is preliminary data.</text>
</comment>
<gene>
    <name evidence="9" type="ORF">EPD60_08425</name>
</gene>
<dbReference type="EC" id="4.1.1.19" evidence="3"/>
<evidence type="ECO:0000313" key="9">
    <source>
        <dbReference type="EMBL" id="TCJ14030.1"/>
    </source>
</evidence>
<comment type="similarity">
    <text evidence="2">Belongs to the pyruvoyl-dependent arginine decarboxylase family.</text>
</comment>
<evidence type="ECO:0000256" key="7">
    <source>
        <dbReference type="ARBA" id="ARBA00023317"/>
    </source>
</evidence>
<dbReference type="InterPro" id="IPR016105">
    <property type="entry name" value="Pyr-dep_his/arg-deCO2ase_sand"/>
</dbReference>
<evidence type="ECO:0000256" key="4">
    <source>
        <dbReference type="ARBA" id="ARBA00014727"/>
    </source>
</evidence>
<dbReference type="GO" id="GO:0006527">
    <property type="term" value="P:L-arginine catabolic process"/>
    <property type="evidence" value="ECO:0007669"/>
    <property type="project" value="InterPro"/>
</dbReference>
<sequence length="145" mass="16168">MVQVMRKVTKCHCRHEFYARSVMKLIPTRYFLTKGIGVHEKELRSFEEALRQAGIETCNLIRISSVIAPGCKRISREEGLKTIHTGMMTFSVQAILKQKTRIALRSGSFVYSPLPVLPGGAKVTSVTLEGLCLPRAKGDLSPYSD</sequence>
<evidence type="ECO:0000256" key="1">
    <source>
        <dbReference type="ARBA" id="ARBA00001928"/>
    </source>
</evidence>
<comment type="catalytic activity">
    <reaction evidence="8">
        <text>L-arginine + H(+) = agmatine + CO2</text>
        <dbReference type="Rhea" id="RHEA:17641"/>
        <dbReference type="ChEBI" id="CHEBI:15378"/>
        <dbReference type="ChEBI" id="CHEBI:16526"/>
        <dbReference type="ChEBI" id="CHEBI:32682"/>
        <dbReference type="ChEBI" id="CHEBI:58145"/>
        <dbReference type="EC" id="4.1.1.19"/>
    </reaction>
</comment>
<keyword evidence="7" id="KW-0670">Pyruvate</keyword>
<dbReference type="OrthoDB" id="9783061at2"/>
<reference evidence="9 10" key="1">
    <citation type="submission" date="2019-03" db="EMBL/GenBank/DDBJ databases">
        <authorList>
            <person name="Kim M.K.M."/>
        </authorList>
    </citation>
    <scope>NUCLEOTIDE SEQUENCE [LARGE SCALE GENOMIC DNA]</scope>
    <source>
        <strain evidence="9 10">17J68-12</strain>
    </source>
</reference>
<dbReference type="SUPFAM" id="SSF56271">
    <property type="entry name" value="Pyruvoyl-dependent histidine and arginine decarboxylases"/>
    <property type="match status" value="1"/>
</dbReference>